<sequence>MTSPHPIDAAALELPPVVRDMLDAPLPRPHGWAATIAPAYLGVLAWFPLLDALGTAGGDAADVSGRYLSASLALVAVHALVYLPLAMVGLRVRRRLPVVAASAFGTQGAEWIAGVLYGLFAALWCSTAIWYSVRLTLAGLVSWKLLDAGFLDPWVVAGIRLESPLVLTALAFWTFIIASANGLGLMGAIAAMMRVYSPFAALLLVAAATWSCWIRAQALTFPAEAVTRPSWSGGLPEPRVFQLVFGAFAFAGLMAVEWGGAVRERRDVRLGGWVGILAAGAVTFLAALVLAAGGSDGSIQSALRFEGPGSMGPWVSGALLLLFGLASLAPACYASALFTRRCRGHWPTLRRWKGVFLGFALFFVPGATLLAGRIETIASLAGALFAPLAGVLAAELLRTRGRWAGMRPGWQVPGVAAWAFGVVIGLVPVVGEIAETPWLRSFQPAALFAYLGAGAAYLILAVLVPTPAIAVDPTAAAEGSP</sequence>
<evidence type="ECO:0000313" key="3">
    <source>
        <dbReference type="Proteomes" id="UP001216907"/>
    </source>
</evidence>
<dbReference type="Gene3D" id="1.10.4160.10">
    <property type="entry name" value="Hydantoin permease"/>
    <property type="match status" value="1"/>
</dbReference>
<dbReference type="EMBL" id="JARRAG010000001">
    <property type="protein sequence ID" value="MDG3003002.1"/>
    <property type="molecule type" value="Genomic_DNA"/>
</dbReference>
<feature type="transmembrane region" description="Helical" evidence="1">
    <location>
        <begin position="111"/>
        <end position="133"/>
    </location>
</feature>
<feature type="transmembrane region" description="Helical" evidence="1">
    <location>
        <begin position="354"/>
        <end position="371"/>
    </location>
</feature>
<feature type="transmembrane region" description="Helical" evidence="1">
    <location>
        <begin position="67"/>
        <end position="90"/>
    </location>
</feature>
<comment type="caution">
    <text evidence="2">The sequence shown here is derived from an EMBL/GenBank/DDBJ whole genome shotgun (WGS) entry which is preliminary data.</text>
</comment>
<dbReference type="RefSeq" id="WP_277859360.1">
    <property type="nucleotide sequence ID" value="NZ_JARRAG010000001.1"/>
</dbReference>
<feature type="transmembrane region" description="Helical" evidence="1">
    <location>
        <begin position="314"/>
        <end position="333"/>
    </location>
</feature>
<reference evidence="2 3" key="1">
    <citation type="submission" date="2023-03" db="EMBL/GenBank/DDBJ databases">
        <title>Paludisphaera mucosa sp. nov. a novel planctomycete from northern fen.</title>
        <authorList>
            <person name="Ivanova A."/>
        </authorList>
    </citation>
    <scope>NUCLEOTIDE SEQUENCE [LARGE SCALE GENOMIC DNA]</scope>
    <source>
        <strain evidence="2 3">Pla2</strain>
    </source>
</reference>
<accession>A0ABT6F655</accession>
<name>A0ABT6F655_9BACT</name>
<dbReference type="Proteomes" id="UP001216907">
    <property type="component" value="Unassembled WGS sequence"/>
</dbReference>
<organism evidence="2 3">
    <name type="scientific">Paludisphaera mucosa</name>
    <dbReference type="NCBI Taxonomy" id="3030827"/>
    <lineage>
        <taxon>Bacteria</taxon>
        <taxon>Pseudomonadati</taxon>
        <taxon>Planctomycetota</taxon>
        <taxon>Planctomycetia</taxon>
        <taxon>Isosphaerales</taxon>
        <taxon>Isosphaeraceae</taxon>
        <taxon>Paludisphaera</taxon>
    </lineage>
</organism>
<evidence type="ECO:0008006" key="4">
    <source>
        <dbReference type="Google" id="ProtNLM"/>
    </source>
</evidence>
<feature type="transmembrane region" description="Helical" evidence="1">
    <location>
        <begin position="270"/>
        <end position="294"/>
    </location>
</feature>
<feature type="transmembrane region" description="Helical" evidence="1">
    <location>
        <begin position="240"/>
        <end position="258"/>
    </location>
</feature>
<feature type="transmembrane region" description="Helical" evidence="1">
    <location>
        <begin position="29"/>
        <end position="47"/>
    </location>
</feature>
<feature type="transmembrane region" description="Helical" evidence="1">
    <location>
        <begin position="409"/>
        <end position="430"/>
    </location>
</feature>
<keyword evidence="3" id="KW-1185">Reference proteome</keyword>
<feature type="transmembrane region" description="Helical" evidence="1">
    <location>
        <begin position="199"/>
        <end position="220"/>
    </location>
</feature>
<evidence type="ECO:0000313" key="2">
    <source>
        <dbReference type="EMBL" id="MDG3003002.1"/>
    </source>
</evidence>
<feature type="transmembrane region" description="Helical" evidence="1">
    <location>
        <begin position="170"/>
        <end position="192"/>
    </location>
</feature>
<feature type="transmembrane region" description="Helical" evidence="1">
    <location>
        <begin position="442"/>
        <end position="464"/>
    </location>
</feature>
<protein>
    <recommendedName>
        <fullName evidence="4">Cytosine permease</fullName>
    </recommendedName>
</protein>
<feature type="transmembrane region" description="Helical" evidence="1">
    <location>
        <begin position="377"/>
        <end position="397"/>
    </location>
</feature>
<evidence type="ECO:0000256" key="1">
    <source>
        <dbReference type="SAM" id="Phobius"/>
    </source>
</evidence>
<proteinExistence type="predicted"/>
<keyword evidence="1" id="KW-1133">Transmembrane helix</keyword>
<keyword evidence="1" id="KW-0472">Membrane</keyword>
<gene>
    <name evidence="2" type="ORF">PZE19_04425</name>
</gene>
<keyword evidence="1" id="KW-0812">Transmembrane</keyword>